<dbReference type="GO" id="GO:0016787">
    <property type="term" value="F:hydrolase activity"/>
    <property type="evidence" value="ECO:0007669"/>
    <property type="project" value="UniProtKB-KW"/>
</dbReference>
<keyword evidence="2" id="KW-1185">Reference proteome</keyword>
<dbReference type="RefSeq" id="WP_307245600.1">
    <property type="nucleotide sequence ID" value="NZ_JAUSQZ010000001.1"/>
</dbReference>
<name>A0ABT9P6X3_9ACTN</name>
<dbReference type="Gene3D" id="3.40.50.1000">
    <property type="entry name" value="HAD superfamily/HAD-like"/>
    <property type="match status" value="1"/>
</dbReference>
<dbReference type="InterPro" id="IPR023214">
    <property type="entry name" value="HAD_sf"/>
</dbReference>
<accession>A0ABT9P6X3</accession>
<dbReference type="Pfam" id="PF00702">
    <property type="entry name" value="Hydrolase"/>
    <property type="match status" value="1"/>
</dbReference>
<keyword evidence="1" id="KW-0378">Hydrolase</keyword>
<dbReference type="CDD" id="cd02603">
    <property type="entry name" value="HAD_sEH-N_like"/>
    <property type="match status" value="1"/>
</dbReference>
<proteinExistence type="predicted"/>
<dbReference type="NCBIfam" id="TIGR01509">
    <property type="entry name" value="HAD-SF-IA-v3"/>
    <property type="match status" value="1"/>
</dbReference>
<dbReference type="Gene3D" id="1.10.150.240">
    <property type="entry name" value="Putative phosphatase, domain 2"/>
    <property type="match status" value="1"/>
</dbReference>
<gene>
    <name evidence="1" type="ORF">J2S57_004178</name>
</gene>
<protein>
    <submittedName>
        <fullName evidence="1">Hydrolase of the HAD superfamily</fullName>
    </submittedName>
</protein>
<dbReference type="PANTHER" id="PTHR43611:SF3">
    <property type="entry name" value="FLAVIN MONONUCLEOTIDE HYDROLASE 1, CHLOROPLATIC"/>
    <property type="match status" value="1"/>
</dbReference>
<reference evidence="1 2" key="1">
    <citation type="submission" date="2023-07" db="EMBL/GenBank/DDBJ databases">
        <title>Sequencing the genomes of 1000 actinobacteria strains.</title>
        <authorList>
            <person name="Klenk H.-P."/>
        </authorList>
    </citation>
    <scope>NUCLEOTIDE SEQUENCE [LARGE SCALE GENOMIC DNA]</scope>
    <source>
        <strain evidence="1 2">DSM 44388</strain>
    </source>
</reference>
<dbReference type="InterPro" id="IPR023198">
    <property type="entry name" value="PGP-like_dom2"/>
</dbReference>
<evidence type="ECO:0000313" key="2">
    <source>
        <dbReference type="Proteomes" id="UP001235712"/>
    </source>
</evidence>
<sequence length="230" mass="25192">MSESPTTVPYRRAVWTDFGGVLTPAMHQTWGAFCARLKVDPQVLMSAVSTVSSRYGTQDFMEPLDTPLVGEREWLAQIGAVLRAQGVVIDSPDSLGPIWFDRRETNHRWAERLRGARAAGHFVGVLSNMVPAWDEHWRRMLPVEAMFDDVVLSFEVGARKPDPAIFALAARRAGLPPGQCVLVDDLERNCAGALAAGWSAIQFRSADQAVIELDALLASPPVEAVQEVAV</sequence>
<dbReference type="InterPro" id="IPR036412">
    <property type="entry name" value="HAD-like_sf"/>
</dbReference>
<evidence type="ECO:0000313" key="1">
    <source>
        <dbReference type="EMBL" id="MDP9828429.1"/>
    </source>
</evidence>
<organism evidence="1 2">
    <name type="scientific">Kineosporia succinea</name>
    <dbReference type="NCBI Taxonomy" id="84632"/>
    <lineage>
        <taxon>Bacteria</taxon>
        <taxon>Bacillati</taxon>
        <taxon>Actinomycetota</taxon>
        <taxon>Actinomycetes</taxon>
        <taxon>Kineosporiales</taxon>
        <taxon>Kineosporiaceae</taxon>
        <taxon>Kineosporia</taxon>
    </lineage>
</organism>
<comment type="caution">
    <text evidence="1">The sequence shown here is derived from an EMBL/GenBank/DDBJ whole genome shotgun (WGS) entry which is preliminary data.</text>
</comment>
<dbReference type="PANTHER" id="PTHR43611">
    <property type="entry name" value="ALPHA-D-GLUCOSE 1-PHOSPHATE PHOSPHATASE"/>
    <property type="match status" value="1"/>
</dbReference>
<dbReference type="Proteomes" id="UP001235712">
    <property type="component" value="Unassembled WGS sequence"/>
</dbReference>
<dbReference type="EMBL" id="JAUSQZ010000001">
    <property type="protein sequence ID" value="MDP9828429.1"/>
    <property type="molecule type" value="Genomic_DNA"/>
</dbReference>
<dbReference type="SUPFAM" id="SSF56784">
    <property type="entry name" value="HAD-like"/>
    <property type="match status" value="1"/>
</dbReference>
<dbReference type="InterPro" id="IPR006439">
    <property type="entry name" value="HAD-SF_hydro_IA"/>
</dbReference>